<accession>A0ABW5PLP4</accession>
<dbReference type="PROSITE" id="PS51257">
    <property type="entry name" value="PROKAR_LIPOPROTEIN"/>
    <property type="match status" value="1"/>
</dbReference>
<evidence type="ECO:0000313" key="1">
    <source>
        <dbReference type="EMBL" id="MFD2615598.1"/>
    </source>
</evidence>
<protein>
    <recommendedName>
        <fullName evidence="3">Lipoprotein</fullName>
    </recommendedName>
</protein>
<comment type="caution">
    <text evidence="1">The sequence shown here is derived from an EMBL/GenBank/DDBJ whole genome shotgun (WGS) entry which is preliminary data.</text>
</comment>
<reference evidence="2" key="1">
    <citation type="journal article" date="2019" name="Int. J. Syst. Evol. Microbiol.">
        <title>The Global Catalogue of Microorganisms (GCM) 10K type strain sequencing project: providing services to taxonomists for standard genome sequencing and annotation.</title>
        <authorList>
            <consortium name="The Broad Institute Genomics Platform"/>
            <consortium name="The Broad Institute Genome Sequencing Center for Infectious Disease"/>
            <person name="Wu L."/>
            <person name="Ma J."/>
        </authorList>
    </citation>
    <scope>NUCLEOTIDE SEQUENCE [LARGE SCALE GENOMIC DNA]</scope>
    <source>
        <strain evidence="2">KCTC 3950</strain>
    </source>
</reference>
<gene>
    <name evidence="1" type="ORF">ACFSUF_24635</name>
</gene>
<evidence type="ECO:0008006" key="3">
    <source>
        <dbReference type="Google" id="ProtNLM"/>
    </source>
</evidence>
<dbReference type="RefSeq" id="WP_377607647.1">
    <property type="nucleotide sequence ID" value="NZ_JBHUME010000020.1"/>
</dbReference>
<keyword evidence="2" id="KW-1185">Reference proteome</keyword>
<proteinExistence type="predicted"/>
<sequence length="182" mass="20575">MRHKFILVYFIITLLVITGCNTYKSLDEAIQSKWKSPIKVLLIDKMKNTVVFLDQDQYVFNTFKKNGDKYIYSTDGEDGWTFTADSGLTPFLFRSLNTKTAGNVFWGAIKTDKDVETVEVTYTNINASDSQIKVKIPVVDNVFIGYPTRDFFDSDLTLSGEWKLSAKAFDEDGNIVAAVTGF</sequence>
<dbReference type="EMBL" id="JBHUME010000020">
    <property type="protein sequence ID" value="MFD2615598.1"/>
    <property type="molecule type" value="Genomic_DNA"/>
</dbReference>
<dbReference type="Proteomes" id="UP001597541">
    <property type="component" value="Unassembled WGS sequence"/>
</dbReference>
<evidence type="ECO:0000313" key="2">
    <source>
        <dbReference type="Proteomes" id="UP001597541"/>
    </source>
</evidence>
<name>A0ABW5PLP4_9BACL</name>
<organism evidence="1 2">
    <name type="scientific">Paenibacillus gansuensis</name>
    <dbReference type="NCBI Taxonomy" id="306542"/>
    <lineage>
        <taxon>Bacteria</taxon>
        <taxon>Bacillati</taxon>
        <taxon>Bacillota</taxon>
        <taxon>Bacilli</taxon>
        <taxon>Bacillales</taxon>
        <taxon>Paenibacillaceae</taxon>
        <taxon>Paenibacillus</taxon>
    </lineage>
</organism>